<protein>
    <recommendedName>
        <fullName evidence="2">peptidylprolyl isomerase</fullName>
        <ecNumber evidence="2">5.2.1.8</ecNumber>
    </recommendedName>
</protein>
<accession>A0AAF0CRZ9</accession>
<dbReference type="InterPro" id="IPR027304">
    <property type="entry name" value="Trigger_fact/SurA_dom_sf"/>
</dbReference>
<dbReference type="RefSeq" id="WP_330927666.1">
    <property type="nucleotide sequence ID" value="NZ_CP119075.1"/>
</dbReference>
<dbReference type="EC" id="5.2.1.8" evidence="2"/>
<keyword evidence="3 7" id="KW-0732">Signal</keyword>
<evidence type="ECO:0000256" key="4">
    <source>
        <dbReference type="ARBA" id="ARBA00023110"/>
    </source>
</evidence>
<dbReference type="InterPro" id="IPR046357">
    <property type="entry name" value="PPIase_dom_sf"/>
</dbReference>
<evidence type="ECO:0000256" key="6">
    <source>
        <dbReference type="PROSITE-ProRule" id="PRU00278"/>
    </source>
</evidence>
<keyword evidence="10" id="KW-1185">Reference proteome</keyword>
<dbReference type="Gene3D" id="3.10.50.40">
    <property type="match status" value="1"/>
</dbReference>
<evidence type="ECO:0000313" key="9">
    <source>
        <dbReference type="EMBL" id="WED66934.1"/>
    </source>
</evidence>
<organism evidence="9 10">
    <name type="scientific">Synoicihabitans lomoniglobus</name>
    <dbReference type="NCBI Taxonomy" id="2909285"/>
    <lineage>
        <taxon>Bacteria</taxon>
        <taxon>Pseudomonadati</taxon>
        <taxon>Verrucomicrobiota</taxon>
        <taxon>Opitutia</taxon>
        <taxon>Opitutales</taxon>
        <taxon>Opitutaceae</taxon>
        <taxon>Synoicihabitans</taxon>
    </lineage>
</organism>
<evidence type="ECO:0000256" key="2">
    <source>
        <dbReference type="ARBA" id="ARBA00013194"/>
    </source>
</evidence>
<dbReference type="Pfam" id="PF13145">
    <property type="entry name" value="Rotamase_2"/>
    <property type="match status" value="1"/>
</dbReference>
<evidence type="ECO:0000259" key="8">
    <source>
        <dbReference type="PROSITE" id="PS50198"/>
    </source>
</evidence>
<evidence type="ECO:0000313" key="10">
    <source>
        <dbReference type="Proteomes" id="UP001218638"/>
    </source>
</evidence>
<dbReference type="GO" id="GO:0003755">
    <property type="term" value="F:peptidyl-prolyl cis-trans isomerase activity"/>
    <property type="evidence" value="ECO:0007669"/>
    <property type="project" value="UniProtKB-KW"/>
</dbReference>
<gene>
    <name evidence="9" type="ORF">PXH66_08735</name>
</gene>
<name>A0AAF0CRZ9_9BACT</name>
<dbReference type="EMBL" id="CP119075">
    <property type="protein sequence ID" value="WED66934.1"/>
    <property type="molecule type" value="Genomic_DNA"/>
</dbReference>
<dbReference type="PANTHER" id="PTHR47245">
    <property type="entry name" value="PEPTIDYLPROLYL ISOMERASE"/>
    <property type="match status" value="1"/>
</dbReference>
<dbReference type="AlphaFoldDB" id="A0AAF0CRZ9"/>
<proteinExistence type="predicted"/>
<keyword evidence="4 6" id="KW-0697">Rotamase</keyword>
<dbReference type="Proteomes" id="UP001218638">
    <property type="component" value="Chromosome"/>
</dbReference>
<evidence type="ECO:0000256" key="3">
    <source>
        <dbReference type="ARBA" id="ARBA00022729"/>
    </source>
</evidence>
<dbReference type="InterPro" id="IPR050245">
    <property type="entry name" value="PrsA_foldase"/>
</dbReference>
<reference evidence="9" key="1">
    <citation type="submission" date="2023-03" db="EMBL/GenBank/DDBJ databases">
        <title>Lomoglobus Profundus gen. nov., sp. nov., a novel member of the phylum Verrucomicrobia, isolated from deep-marine sediment of South China Sea.</title>
        <authorList>
            <person name="Ahmad T."/>
            <person name="Ishaq S.E."/>
            <person name="Wang F."/>
        </authorList>
    </citation>
    <scope>NUCLEOTIDE SEQUENCE</scope>
    <source>
        <strain evidence="9">LMO-M01</strain>
    </source>
</reference>
<dbReference type="KEGG" id="slom:PXH66_08735"/>
<dbReference type="SUPFAM" id="SSF109998">
    <property type="entry name" value="Triger factor/SurA peptide-binding domain-like"/>
    <property type="match status" value="1"/>
</dbReference>
<feature type="chain" id="PRO_5042061105" description="peptidylprolyl isomerase" evidence="7">
    <location>
        <begin position="29"/>
        <end position="339"/>
    </location>
</feature>
<feature type="signal peptide" evidence="7">
    <location>
        <begin position="1"/>
        <end position="28"/>
    </location>
</feature>
<feature type="domain" description="PpiC" evidence="8">
    <location>
        <begin position="196"/>
        <end position="294"/>
    </location>
</feature>
<dbReference type="InterPro" id="IPR000297">
    <property type="entry name" value="PPIase_PpiC"/>
</dbReference>
<dbReference type="PROSITE" id="PS50198">
    <property type="entry name" value="PPIC_PPIASE_2"/>
    <property type="match status" value="1"/>
</dbReference>
<evidence type="ECO:0000256" key="1">
    <source>
        <dbReference type="ARBA" id="ARBA00000971"/>
    </source>
</evidence>
<evidence type="ECO:0000256" key="7">
    <source>
        <dbReference type="SAM" id="SignalP"/>
    </source>
</evidence>
<sequence length="339" mass="39055">MTHSLAAHIRVRMFALAGVLALGSPLFAQTSSTKTDDGLNLRFANGIAAVAEAKIITVDDIRREIAPMVPEIQRTSRNEQEFNRRLEALQDDTIQALVDRVLIVKDFYSDEKRRIPASYVDNAVDENIINEFEGDRSKFLAYLRARGLTLREYRREVEEDIIYQYMRGQKRKSATVVSPVQVQTFYDENKEEFYQEDSVHLRLIQFTRKDGRTDSDLLTLAARVQARLDVGHSFEDIAKEVSEDSRRSRGGDWGWLNRSGLKKEFSDPVFELSAGQATNPILLPEGVYILFAEDRKFAGIMPINDVREQIERALISREARSAQEQWLERLRRNSYVKLY</sequence>
<dbReference type="PANTHER" id="PTHR47245:SF1">
    <property type="entry name" value="FOLDASE PROTEIN PRSA"/>
    <property type="match status" value="1"/>
</dbReference>
<comment type="catalytic activity">
    <reaction evidence="1">
        <text>[protein]-peptidylproline (omega=180) = [protein]-peptidylproline (omega=0)</text>
        <dbReference type="Rhea" id="RHEA:16237"/>
        <dbReference type="Rhea" id="RHEA-COMP:10747"/>
        <dbReference type="Rhea" id="RHEA-COMP:10748"/>
        <dbReference type="ChEBI" id="CHEBI:83833"/>
        <dbReference type="ChEBI" id="CHEBI:83834"/>
        <dbReference type="EC" id="5.2.1.8"/>
    </reaction>
</comment>
<keyword evidence="5 6" id="KW-0413">Isomerase</keyword>
<evidence type="ECO:0000256" key="5">
    <source>
        <dbReference type="ARBA" id="ARBA00023235"/>
    </source>
</evidence>
<dbReference type="SUPFAM" id="SSF54534">
    <property type="entry name" value="FKBP-like"/>
    <property type="match status" value="1"/>
</dbReference>
<dbReference type="Gene3D" id="1.10.4030.10">
    <property type="entry name" value="Porin chaperone SurA, peptide-binding domain"/>
    <property type="match status" value="1"/>
</dbReference>